<dbReference type="SUPFAM" id="SSF46626">
    <property type="entry name" value="Cytochrome c"/>
    <property type="match status" value="1"/>
</dbReference>
<dbReference type="eggNOG" id="COG2010">
    <property type="taxonomic scope" value="Bacteria"/>
</dbReference>
<reference evidence="1" key="1">
    <citation type="submission" date="2006-07" db="EMBL/GenBank/DDBJ databases">
        <title>Complete sequence of Thiomicrospira crunogena XCL-2.</title>
        <authorList>
            <consortium name="US DOE Joint Genome Institute"/>
            <person name="Copeland A."/>
            <person name="Lucas S."/>
            <person name="Lapidus A."/>
            <person name="Barry K."/>
            <person name="Detter J.C."/>
            <person name="Glavina del Rio T."/>
            <person name="Hammon N."/>
            <person name="Israni S."/>
            <person name="Dalin E."/>
            <person name="Tice H."/>
            <person name="Pitluck S."/>
            <person name="Chain P."/>
            <person name="Malfatti S."/>
            <person name="Shin M."/>
            <person name="Vergez L."/>
            <person name="Schmutz J."/>
            <person name="Larimer F."/>
            <person name="Land M."/>
            <person name="Hauser L."/>
            <person name="Kyrpides N."/>
            <person name="Lykidis A."/>
            <person name="Scott K.M."/>
            <person name="Sievert S."/>
            <person name="Kerfeld C."/>
            <person name="Freyermuth S."/>
            <person name="Dobrinski K."/>
            <person name="Boller A."/>
            <person name="Fitzpatrick K."/>
            <person name="Thoma P."/>
            <person name="Moore J."/>
            <person name="Richardson P."/>
        </authorList>
    </citation>
    <scope>NUCLEOTIDE SEQUENCE</scope>
    <source>
        <strain evidence="1">XCL-2</strain>
    </source>
</reference>
<protein>
    <recommendedName>
        <fullName evidence="2">Green heme protein</fullName>
    </recommendedName>
</protein>
<dbReference type="AlphaFoldDB" id="Q31G62"/>
<dbReference type="HOGENOM" id="CLU_159396_2_0_6"/>
<gene>
    <name evidence="1" type="ordered locus">Tcr_1266</name>
</gene>
<organism evidence="1">
    <name type="scientific">Hydrogenovibrio crunogenus (strain DSM 25203 / XCL-2)</name>
    <name type="common">Thiomicrospira crunogena</name>
    <dbReference type="NCBI Taxonomy" id="317025"/>
    <lineage>
        <taxon>Bacteria</taxon>
        <taxon>Pseudomonadati</taxon>
        <taxon>Pseudomonadota</taxon>
        <taxon>Gammaproteobacteria</taxon>
        <taxon>Thiotrichales</taxon>
        <taxon>Piscirickettsiaceae</taxon>
        <taxon>Hydrogenovibrio</taxon>
    </lineage>
</organism>
<evidence type="ECO:0008006" key="2">
    <source>
        <dbReference type="Google" id="ProtNLM"/>
    </source>
</evidence>
<accession>Q31G62</accession>
<dbReference type="GO" id="GO:0009055">
    <property type="term" value="F:electron transfer activity"/>
    <property type="evidence" value="ECO:0007669"/>
    <property type="project" value="InterPro"/>
</dbReference>
<dbReference type="STRING" id="317025.Tcr_1266"/>
<dbReference type="KEGG" id="tcx:Tcr_1266"/>
<sequence>MKEEPPMKLVHKTVLTTILCSPLTVLAAEVHPGKVLHDEANCMKCHSTLGYNKPSLKKMAPNNYQDLEKAVAYCDQNLNVGWFDEERAEVVDYLNETYYQFSK</sequence>
<proteinExistence type="predicted"/>
<dbReference type="GO" id="GO:0020037">
    <property type="term" value="F:heme binding"/>
    <property type="evidence" value="ECO:0007669"/>
    <property type="project" value="InterPro"/>
</dbReference>
<name>Q31G62_HYDCU</name>
<evidence type="ECO:0000313" key="1">
    <source>
        <dbReference type="EMBL" id="ABB41861.1"/>
    </source>
</evidence>
<dbReference type="InterPro" id="IPR036909">
    <property type="entry name" value="Cyt_c-like_dom_sf"/>
</dbReference>
<dbReference type="EMBL" id="CP000109">
    <property type="protein sequence ID" value="ABB41861.1"/>
    <property type="molecule type" value="Genomic_DNA"/>
</dbReference>